<dbReference type="Proteomes" id="UP000011016">
    <property type="component" value="Unassembled WGS sequence"/>
</dbReference>
<dbReference type="PANTHER" id="PTHR45625">
    <property type="entry name" value="PEPTIDYL-PROLYL CIS-TRANS ISOMERASE-RELATED"/>
    <property type="match status" value="1"/>
</dbReference>
<evidence type="ECO:0000256" key="1">
    <source>
        <dbReference type="ARBA" id="ARBA00002388"/>
    </source>
</evidence>
<sequence length="296" mass="31663">MNNEERGREALDDLRKALKGRERSERSRPVLIAVAAAATLIIVVGAILFFATRDSSDDVADDADSDEPDTSEVEPLALERDEELPETVTCEYEDDGQEPARDVEAPNGEDVSTDGKVTVTLATNHGDIGLSLDRQLAPCATNAIEHLAKEGFYDDTVCHRMTEGTLNVLQCGDPNGAGTGGPGFKFANEYPTDEILSDEEIANPQGANPEAQRKANSPVVYPKGTIAMANSGPTNNGSQFFLNYEDSQLPPMYTVLGTINDEGLKTLEKISDLGISGDTSDGEPAEEVRIESATVA</sequence>
<protein>
    <submittedName>
        <fullName evidence="5">Peptidyl-prolyl cis-trans isomerase B (Cyclophilin B)</fullName>
        <ecNumber evidence="5">5.2.1.8</ecNumber>
    </submittedName>
</protein>
<dbReference type="EC" id="5.2.1.8" evidence="5"/>
<evidence type="ECO:0000256" key="3">
    <source>
        <dbReference type="SAM" id="Phobius"/>
    </source>
</evidence>
<dbReference type="RefSeq" id="WP_004599892.1">
    <property type="nucleotide sequence ID" value="NZ_HF541865.1"/>
</dbReference>
<keyword evidence="3" id="KW-0812">Transmembrane</keyword>
<dbReference type="AlphaFoldDB" id="I7LBL8"/>
<dbReference type="PATRIC" id="fig|883169.3.peg.2"/>
<dbReference type="PANTHER" id="PTHR45625:SF3">
    <property type="entry name" value="PEPTIDYL-PROLYL CIS-TRANS ISOMERASE B-RELATED"/>
    <property type="match status" value="1"/>
</dbReference>
<evidence type="ECO:0000313" key="5">
    <source>
        <dbReference type="EMBL" id="CCI83209.1"/>
    </source>
</evidence>
<evidence type="ECO:0000313" key="8">
    <source>
        <dbReference type="Proteomes" id="UP000011016"/>
    </source>
</evidence>
<keyword evidence="3" id="KW-0472">Membrane</keyword>
<keyword evidence="3" id="KW-1133">Transmembrane helix</keyword>
<comment type="function">
    <text evidence="1">PPIases accelerate the folding of proteins. It catalyzes the cis-trans isomerization of proline imidic peptide bonds in oligopeptides.</text>
</comment>
<dbReference type="InterPro" id="IPR044666">
    <property type="entry name" value="Cyclophilin_A-like"/>
</dbReference>
<organism evidence="5 8">
    <name type="scientific">Corynebacterium otitidis ATCC 51513</name>
    <dbReference type="NCBI Taxonomy" id="883169"/>
    <lineage>
        <taxon>Bacteria</taxon>
        <taxon>Bacillati</taxon>
        <taxon>Actinomycetota</taxon>
        <taxon>Actinomycetes</taxon>
        <taxon>Mycobacteriales</taxon>
        <taxon>Corynebacteriaceae</taxon>
        <taxon>Corynebacterium</taxon>
    </lineage>
</organism>
<dbReference type="EMBL" id="CAJZ01000067">
    <property type="protein sequence ID" value="CCI83209.1"/>
    <property type="molecule type" value="Genomic_DNA"/>
</dbReference>
<dbReference type="eggNOG" id="COG0652">
    <property type="taxonomic scope" value="Bacteria"/>
</dbReference>
<dbReference type="CDD" id="cd00317">
    <property type="entry name" value="cyclophilin"/>
    <property type="match status" value="1"/>
</dbReference>
<comment type="caution">
    <text evidence="5">The sequence shown here is derived from an EMBL/GenBank/DDBJ whole genome shotgun (WGS) entry which is preliminary data.</text>
</comment>
<feature type="compositionally biased region" description="Acidic residues" evidence="2">
    <location>
        <begin position="57"/>
        <end position="72"/>
    </location>
</feature>
<dbReference type="InterPro" id="IPR002130">
    <property type="entry name" value="Cyclophilin-type_PPIase_dom"/>
</dbReference>
<evidence type="ECO:0000313" key="6">
    <source>
        <dbReference type="EMBL" id="EJZ83053.1"/>
    </source>
</evidence>
<dbReference type="OrthoDB" id="5507614at2"/>
<dbReference type="Gene3D" id="2.40.100.10">
    <property type="entry name" value="Cyclophilin-like"/>
    <property type="match status" value="1"/>
</dbReference>
<gene>
    <name evidence="5" type="primary">ppiB</name>
    <name evidence="5" type="ORF">BN46_0468</name>
    <name evidence="6" type="ORF">HMPREF9719_00002</name>
</gene>
<reference evidence="5 8" key="1">
    <citation type="journal article" date="2012" name="J. Bacteriol.">
        <title>Draft Genome Sequence of Turicella otitidis ATCC 51513, Isolated from Middle Ear Fluid from a Child with Otitis Media.</title>
        <authorList>
            <person name="Brinkrolf K."/>
            <person name="Schneider J."/>
            <person name="Knecht M."/>
            <person name="Ruckert C."/>
            <person name="Tauch A."/>
        </authorList>
    </citation>
    <scope>NUCLEOTIDE SEQUENCE [LARGE SCALE GENOMIC DNA]</scope>
    <source>
        <strain evidence="5 8">ATCC 51513</strain>
    </source>
</reference>
<dbReference type="SUPFAM" id="SSF50891">
    <property type="entry name" value="Cyclophilin-like"/>
    <property type="match status" value="1"/>
</dbReference>
<dbReference type="Proteomes" id="UP000006078">
    <property type="component" value="Unassembled WGS sequence"/>
</dbReference>
<dbReference type="HOGENOM" id="CLU_012062_8_0_11"/>
<feature type="compositionally biased region" description="Acidic residues" evidence="2">
    <location>
        <begin position="80"/>
        <end position="97"/>
    </location>
</feature>
<feature type="transmembrane region" description="Helical" evidence="3">
    <location>
        <begin position="30"/>
        <end position="51"/>
    </location>
</feature>
<accession>I7LBL8</accession>
<evidence type="ECO:0000256" key="2">
    <source>
        <dbReference type="SAM" id="MobiDB-lite"/>
    </source>
</evidence>
<dbReference type="STRING" id="29321.AAV33_05680"/>
<reference evidence="6 7" key="2">
    <citation type="submission" date="2012-08" db="EMBL/GenBank/DDBJ databases">
        <title>The Genome Sequence of Turicella otitidis ATCC 51513.</title>
        <authorList>
            <consortium name="The Broad Institute Genome Sequencing Platform"/>
            <person name="Earl A."/>
            <person name="Ward D."/>
            <person name="Feldgarden M."/>
            <person name="Gevers D."/>
            <person name="Huys G."/>
            <person name="Walker B."/>
            <person name="Young S.K."/>
            <person name="Zeng Q."/>
            <person name="Gargeya S."/>
            <person name="Fitzgerald M."/>
            <person name="Haas B."/>
            <person name="Abouelleil A."/>
            <person name="Alvarado L."/>
            <person name="Arachchi H.M."/>
            <person name="Berlin A.M."/>
            <person name="Chapman S.B."/>
            <person name="Goldberg J."/>
            <person name="Griggs A."/>
            <person name="Gujja S."/>
            <person name="Hansen M."/>
            <person name="Howarth C."/>
            <person name="Imamovic A."/>
            <person name="Larimer J."/>
            <person name="McCowen C."/>
            <person name="Montmayeur A."/>
            <person name="Murphy C."/>
            <person name="Neiman D."/>
            <person name="Pearson M."/>
            <person name="Priest M."/>
            <person name="Roberts A."/>
            <person name="Saif S."/>
            <person name="Shea T."/>
            <person name="Sisk P."/>
            <person name="Sykes S."/>
            <person name="Wortman J."/>
            <person name="Nusbaum C."/>
            <person name="Birren B."/>
        </authorList>
    </citation>
    <scope>NUCLEOTIDE SEQUENCE [LARGE SCALE GENOMIC DNA]</scope>
    <source>
        <strain evidence="6 7">ATCC 51513</strain>
    </source>
</reference>
<proteinExistence type="predicted"/>
<feature type="domain" description="PPIase cyclophilin-type" evidence="4">
    <location>
        <begin position="123"/>
        <end position="295"/>
    </location>
</feature>
<feature type="region of interest" description="Disordered" evidence="2">
    <location>
        <begin position="57"/>
        <end position="113"/>
    </location>
</feature>
<dbReference type="PROSITE" id="PS50072">
    <property type="entry name" value="CSA_PPIASE_2"/>
    <property type="match status" value="1"/>
</dbReference>
<keyword evidence="5" id="KW-0413">Isomerase</keyword>
<name>I7LBL8_9CORY</name>
<dbReference type="EMBL" id="AHAE01000001">
    <property type="protein sequence ID" value="EJZ83053.1"/>
    <property type="molecule type" value="Genomic_DNA"/>
</dbReference>
<dbReference type="GO" id="GO:0003755">
    <property type="term" value="F:peptidyl-prolyl cis-trans isomerase activity"/>
    <property type="evidence" value="ECO:0007669"/>
    <property type="project" value="UniProtKB-EC"/>
</dbReference>
<keyword evidence="7" id="KW-1185">Reference proteome</keyword>
<feature type="region of interest" description="Disordered" evidence="2">
    <location>
        <begin position="273"/>
        <end position="296"/>
    </location>
</feature>
<evidence type="ECO:0000313" key="7">
    <source>
        <dbReference type="Proteomes" id="UP000006078"/>
    </source>
</evidence>
<dbReference type="InterPro" id="IPR029000">
    <property type="entry name" value="Cyclophilin-like_dom_sf"/>
</dbReference>
<dbReference type="Pfam" id="PF00160">
    <property type="entry name" value="Pro_isomerase"/>
    <property type="match status" value="1"/>
</dbReference>
<evidence type="ECO:0000259" key="4">
    <source>
        <dbReference type="PROSITE" id="PS50072"/>
    </source>
</evidence>